<dbReference type="SMART" id="SM00116">
    <property type="entry name" value="CBS"/>
    <property type="match status" value="2"/>
</dbReference>
<dbReference type="Pfam" id="PF00571">
    <property type="entry name" value="CBS"/>
    <property type="match status" value="2"/>
</dbReference>
<dbReference type="PANTHER" id="PTHR43080">
    <property type="entry name" value="CBS DOMAIN-CONTAINING PROTEIN CBSX3, MITOCHONDRIAL"/>
    <property type="match status" value="1"/>
</dbReference>
<dbReference type="InterPro" id="IPR000644">
    <property type="entry name" value="CBS_dom"/>
</dbReference>
<dbReference type="Proteomes" id="UP000033999">
    <property type="component" value="Unassembled WGS sequence"/>
</dbReference>
<organism evidence="4 5">
    <name type="scientific">Candidatus Magasanikbacteria bacterium GW2011_GWA2_45_39</name>
    <dbReference type="NCBI Taxonomy" id="1619041"/>
    <lineage>
        <taxon>Bacteria</taxon>
        <taxon>Candidatus Magasanikiibacteriota</taxon>
    </lineage>
</organism>
<comment type="caution">
    <text evidence="4">The sequence shown here is derived from an EMBL/GenBank/DDBJ whole genome shotgun (WGS) entry which is preliminary data.</text>
</comment>
<evidence type="ECO:0000256" key="2">
    <source>
        <dbReference type="PROSITE-ProRule" id="PRU00703"/>
    </source>
</evidence>
<dbReference type="PROSITE" id="PS51371">
    <property type="entry name" value="CBS"/>
    <property type="match status" value="2"/>
</dbReference>
<protein>
    <submittedName>
        <fullName evidence="4">CBS domain containing membrane protein</fullName>
    </submittedName>
</protein>
<evidence type="ECO:0000256" key="1">
    <source>
        <dbReference type="ARBA" id="ARBA00023122"/>
    </source>
</evidence>
<dbReference type="SUPFAM" id="SSF54631">
    <property type="entry name" value="CBS-domain pair"/>
    <property type="match status" value="1"/>
</dbReference>
<reference evidence="4 5" key="1">
    <citation type="journal article" date="2015" name="Nature">
        <title>rRNA introns, odd ribosomes, and small enigmatic genomes across a large radiation of phyla.</title>
        <authorList>
            <person name="Brown C.T."/>
            <person name="Hug L.A."/>
            <person name="Thomas B.C."/>
            <person name="Sharon I."/>
            <person name="Castelle C.J."/>
            <person name="Singh A."/>
            <person name="Wilkins M.J."/>
            <person name="Williams K.H."/>
            <person name="Banfield J.F."/>
        </authorList>
    </citation>
    <scope>NUCLEOTIDE SEQUENCE [LARGE SCALE GENOMIC DNA]</scope>
</reference>
<dbReference type="InterPro" id="IPR051257">
    <property type="entry name" value="Diverse_CBS-Domain"/>
</dbReference>
<keyword evidence="1 2" id="KW-0129">CBS domain</keyword>
<evidence type="ECO:0000313" key="5">
    <source>
        <dbReference type="Proteomes" id="UP000033999"/>
    </source>
</evidence>
<gene>
    <name evidence="4" type="ORF">UX10_C0010G0016</name>
</gene>
<dbReference type="InterPro" id="IPR046342">
    <property type="entry name" value="CBS_dom_sf"/>
</dbReference>
<name>A0A0G1MGX3_9BACT</name>
<sequence>MLVKEIMKTAVVSILHGTPFSEVAKTLLEKRVSGAPVVDENNKLIGVVSEKDLFKAIYPTYNDFYTSPELYTDFTKMEKDAEDVKNKKVEECMSARLITATPETPVLKIGALMVATGIHRVPVVEGEKLVGMISRGDVYRSILREHFGLWEV</sequence>
<dbReference type="AlphaFoldDB" id="A0A0G1MGX3"/>
<accession>A0A0G1MGX3</accession>
<feature type="domain" description="CBS" evidence="3">
    <location>
        <begin position="7"/>
        <end position="64"/>
    </location>
</feature>
<dbReference type="Gene3D" id="3.10.580.10">
    <property type="entry name" value="CBS-domain"/>
    <property type="match status" value="1"/>
</dbReference>
<dbReference type="PATRIC" id="fig|1619041.3.peg.358"/>
<proteinExistence type="predicted"/>
<dbReference type="CDD" id="cd04586">
    <property type="entry name" value="CBS_pair_BON_assoc"/>
    <property type="match status" value="1"/>
</dbReference>
<feature type="domain" description="CBS" evidence="3">
    <location>
        <begin position="93"/>
        <end position="149"/>
    </location>
</feature>
<dbReference type="PANTHER" id="PTHR43080:SF2">
    <property type="entry name" value="CBS DOMAIN-CONTAINING PROTEIN"/>
    <property type="match status" value="1"/>
</dbReference>
<evidence type="ECO:0000259" key="3">
    <source>
        <dbReference type="PROSITE" id="PS51371"/>
    </source>
</evidence>
<evidence type="ECO:0000313" key="4">
    <source>
        <dbReference type="EMBL" id="KKU07499.1"/>
    </source>
</evidence>
<dbReference type="EMBL" id="LCKX01000010">
    <property type="protein sequence ID" value="KKU07499.1"/>
    <property type="molecule type" value="Genomic_DNA"/>
</dbReference>